<feature type="compositionally biased region" description="Polar residues" evidence="1">
    <location>
        <begin position="30"/>
        <end position="56"/>
    </location>
</feature>
<gene>
    <name evidence="2" type="ORF">AAG570_013766</name>
</gene>
<reference evidence="2 3" key="1">
    <citation type="submission" date="2024-07" db="EMBL/GenBank/DDBJ databases">
        <title>Chromosome-level genome assembly of the water stick insect Ranatra chinensis (Heteroptera: Nepidae).</title>
        <authorList>
            <person name="Liu X."/>
        </authorList>
    </citation>
    <scope>NUCLEOTIDE SEQUENCE [LARGE SCALE GENOMIC DNA]</scope>
    <source>
        <strain evidence="2">Cailab_2021Rc</strain>
        <tissue evidence="2">Muscle</tissue>
    </source>
</reference>
<keyword evidence="3" id="KW-1185">Reference proteome</keyword>
<dbReference type="EMBL" id="JBFDAA010000009">
    <property type="protein sequence ID" value="KAL1129237.1"/>
    <property type="molecule type" value="Genomic_DNA"/>
</dbReference>
<evidence type="ECO:0000313" key="2">
    <source>
        <dbReference type="EMBL" id="KAL1129237.1"/>
    </source>
</evidence>
<sequence>MSECESYECYGEVDMDTSTPNLAGGDVLQRSPNGNSLRRNTWLRTSLRRTPNNHETLPNRRWGSFRHTFGGGLELCPTEGHALAPLDLSVCAQMPLTYGRPIMRRDLPHRSVQHRCPDVRDSEVLYSANSPSE</sequence>
<name>A0ABD0YPQ9_9HEMI</name>
<dbReference type="Proteomes" id="UP001558652">
    <property type="component" value="Unassembled WGS sequence"/>
</dbReference>
<evidence type="ECO:0000313" key="3">
    <source>
        <dbReference type="Proteomes" id="UP001558652"/>
    </source>
</evidence>
<evidence type="ECO:0000256" key="1">
    <source>
        <dbReference type="SAM" id="MobiDB-lite"/>
    </source>
</evidence>
<comment type="caution">
    <text evidence="2">The sequence shown here is derived from an EMBL/GenBank/DDBJ whole genome shotgun (WGS) entry which is preliminary data.</text>
</comment>
<organism evidence="2 3">
    <name type="scientific">Ranatra chinensis</name>
    <dbReference type="NCBI Taxonomy" id="642074"/>
    <lineage>
        <taxon>Eukaryota</taxon>
        <taxon>Metazoa</taxon>
        <taxon>Ecdysozoa</taxon>
        <taxon>Arthropoda</taxon>
        <taxon>Hexapoda</taxon>
        <taxon>Insecta</taxon>
        <taxon>Pterygota</taxon>
        <taxon>Neoptera</taxon>
        <taxon>Paraneoptera</taxon>
        <taxon>Hemiptera</taxon>
        <taxon>Heteroptera</taxon>
        <taxon>Panheteroptera</taxon>
        <taxon>Nepomorpha</taxon>
        <taxon>Nepidae</taxon>
        <taxon>Ranatrinae</taxon>
        <taxon>Ranatra</taxon>
    </lineage>
</organism>
<dbReference type="AlphaFoldDB" id="A0ABD0YPQ9"/>
<proteinExistence type="predicted"/>
<protein>
    <submittedName>
        <fullName evidence="2">Uncharacterized protein</fullName>
    </submittedName>
</protein>
<accession>A0ABD0YPQ9</accession>
<feature type="region of interest" description="Disordered" evidence="1">
    <location>
        <begin position="20"/>
        <end position="59"/>
    </location>
</feature>